<protein>
    <submittedName>
        <fullName evidence="2">Uncharacterized protein</fullName>
    </submittedName>
</protein>
<name>A0A2P2IN94_RHIMU</name>
<dbReference type="EMBL" id="GGEC01002197">
    <property type="protein sequence ID" value="MBW82680.1"/>
    <property type="molecule type" value="Transcribed_RNA"/>
</dbReference>
<feature type="signal peptide" evidence="1">
    <location>
        <begin position="1"/>
        <end position="23"/>
    </location>
</feature>
<proteinExistence type="predicted"/>
<keyword evidence="1" id="KW-0732">Signal</keyword>
<sequence length="42" mass="4638">MVASSLFLMSFLLLALNLHFGESHSVYITDVEGCHAKLITMP</sequence>
<evidence type="ECO:0000256" key="1">
    <source>
        <dbReference type="SAM" id="SignalP"/>
    </source>
</evidence>
<organism evidence="2">
    <name type="scientific">Rhizophora mucronata</name>
    <name type="common">Asiatic mangrove</name>
    <dbReference type="NCBI Taxonomy" id="61149"/>
    <lineage>
        <taxon>Eukaryota</taxon>
        <taxon>Viridiplantae</taxon>
        <taxon>Streptophyta</taxon>
        <taxon>Embryophyta</taxon>
        <taxon>Tracheophyta</taxon>
        <taxon>Spermatophyta</taxon>
        <taxon>Magnoliopsida</taxon>
        <taxon>eudicotyledons</taxon>
        <taxon>Gunneridae</taxon>
        <taxon>Pentapetalae</taxon>
        <taxon>rosids</taxon>
        <taxon>fabids</taxon>
        <taxon>Malpighiales</taxon>
        <taxon>Rhizophoraceae</taxon>
        <taxon>Rhizophora</taxon>
    </lineage>
</organism>
<reference evidence="2" key="1">
    <citation type="submission" date="2018-02" db="EMBL/GenBank/DDBJ databases">
        <title>Rhizophora mucronata_Transcriptome.</title>
        <authorList>
            <person name="Meera S.P."/>
            <person name="Sreeshan A."/>
            <person name="Augustine A."/>
        </authorList>
    </citation>
    <scope>NUCLEOTIDE SEQUENCE</scope>
    <source>
        <tissue evidence="2">Leaf</tissue>
    </source>
</reference>
<evidence type="ECO:0000313" key="2">
    <source>
        <dbReference type="EMBL" id="MBW82680.1"/>
    </source>
</evidence>
<accession>A0A2P2IN94</accession>
<dbReference type="AlphaFoldDB" id="A0A2P2IN94"/>
<feature type="chain" id="PRO_5015149153" evidence="1">
    <location>
        <begin position="24"/>
        <end position="42"/>
    </location>
</feature>